<dbReference type="EMBL" id="MCHX01000054">
    <property type="protein sequence ID" value="OFJ51848.1"/>
    <property type="molecule type" value="Genomic_DNA"/>
</dbReference>
<sequence length="533" mass="52309">MVALNIDPDGFRRTGELIDLAGTLLGADFDDDAPVPACAADPASQAIMDNLNARHSWLLQHVRAGAEQATNAATGMNDTATSYVTEDQAGAGTYNQFGGTSGGGTAVGTTAIPASSSKAPGAMPSFAPIPDVSGTEGETLAQQLETGAGPLPATAAAARLAALAARAQAANAALADAHAQLLATGESAATPGAAAKLAKAMAWTEAVGTHAAVLAGGYESAGNLHTLTYSQVGPSAGWAALKTAYGEANFENSINGGLSQPKVDALKQAYDDKDMLKGAAATGLQTGGEIVSTPPGDLPQPGMEGNGESAPGEDKDKDGKADKKKSAGEEPASGMQDMLQPLMGALGPLTQSLSKPLQSAGQMAQKLGEQVGKMGGEAAKKAASPLKPAALSKPLAAAGKGGSGSGGAGGGSPLKPSSNLGAAMHPAGLNGAPSATNTAASAATPLKPAAADGASRGAGGGMMPMGHKPGGDSQSTKINSYEAPLPEVEGHGRDGVVGEAAKPAAPVVNPEATNAVKERLARRKKDAAVDGTG</sequence>
<comment type="caution">
    <text evidence="2">The sequence shown here is derived from an EMBL/GenBank/DDBJ whole genome shotgun (WGS) entry which is preliminary data.</text>
</comment>
<evidence type="ECO:0000256" key="1">
    <source>
        <dbReference type="SAM" id="MobiDB-lite"/>
    </source>
</evidence>
<feature type="region of interest" description="Disordered" evidence="1">
    <location>
        <begin position="284"/>
        <end position="334"/>
    </location>
</feature>
<dbReference type="InterPro" id="IPR038332">
    <property type="entry name" value="PPE_sf"/>
</dbReference>
<feature type="compositionally biased region" description="Basic and acidic residues" evidence="1">
    <location>
        <begin position="312"/>
        <end position="328"/>
    </location>
</feature>
<protein>
    <submittedName>
        <fullName evidence="2">Fis family transcriptional regulator</fullName>
    </submittedName>
</protein>
<feature type="compositionally biased region" description="Low complexity" evidence="1">
    <location>
        <begin position="432"/>
        <end position="455"/>
    </location>
</feature>
<dbReference type="AlphaFoldDB" id="A0A1E8PZW9"/>
<name>A0A1E8PZW9_9MYCO</name>
<proteinExistence type="predicted"/>
<evidence type="ECO:0000313" key="3">
    <source>
        <dbReference type="Proteomes" id="UP000178953"/>
    </source>
</evidence>
<feature type="region of interest" description="Disordered" evidence="1">
    <location>
        <begin position="395"/>
        <end position="495"/>
    </location>
</feature>
<keyword evidence="3" id="KW-1185">Reference proteome</keyword>
<reference evidence="2 3" key="1">
    <citation type="submission" date="2016-09" db="EMBL/GenBank/DDBJ databases">
        <title>genome sequence of Mycobacterium sp. 739 SCH.</title>
        <authorList>
            <person name="Greninger A.L."/>
            <person name="Qin X."/>
            <person name="Jerome K."/>
            <person name="Vora S."/>
            <person name="Quinn K."/>
        </authorList>
    </citation>
    <scope>NUCLEOTIDE SEQUENCE [LARGE SCALE GENOMIC DNA]</scope>
    <source>
        <strain evidence="2 3">SCH</strain>
    </source>
</reference>
<dbReference type="Gene3D" id="1.20.1260.20">
    <property type="entry name" value="PPE superfamily"/>
    <property type="match status" value="1"/>
</dbReference>
<organism evidence="2 3">
    <name type="scientific">Mycolicibacterium grossiae</name>
    <dbReference type="NCBI Taxonomy" id="1552759"/>
    <lineage>
        <taxon>Bacteria</taxon>
        <taxon>Bacillati</taxon>
        <taxon>Actinomycetota</taxon>
        <taxon>Actinomycetes</taxon>
        <taxon>Mycobacteriales</taxon>
        <taxon>Mycobacteriaceae</taxon>
        <taxon>Mycolicibacterium</taxon>
    </lineage>
</organism>
<gene>
    <name evidence="2" type="ORF">BEL07_20525</name>
</gene>
<feature type="compositionally biased region" description="Gly residues" evidence="1">
    <location>
        <begin position="399"/>
        <end position="412"/>
    </location>
</feature>
<dbReference type="RefSeq" id="WP_070354917.1">
    <property type="nucleotide sequence ID" value="NZ_MCHX01000054.1"/>
</dbReference>
<accession>A0A1E8PZW9</accession>
<dbReference type="Proteomes" id="UP000178953">
    <property type="component" value="Unassembled WGS sequence"/>
</dbReference>
<evidence type="ECO:0000313" key="2">
    <source>
        <dbReference type="EMBL" id="OFJ51848.1"/>
    </source>
</evidence>